<evidence type="ECO:0000256" key="5">
    <source>
        <dbReference type="ARBA" id="ARBA00022741"/>
    </source>
</evidence>
<keyword evidence="6" id="KW-0067">ATP-binding</keyword>
<dbReference type="PANTHER" id="PTHR47545:SF1">
    <property type="entry name" value="MULTIFUNCTIONAL CCA PROTEIN"/>
    <property type="match status" value="1"/>
</dbReference>
<dbReference type="PANTHER" id="PTHR47545">
    <property type="entry name" value="MULTIFUNCTIONAL CCA PROTEIN"/>
    <property type="match status" value="1"/>
</dbReference>
<proteinExistence type="inferred from homology"/>
<keyword evidence="2" id="KW-0819">tRNA processing</keyword>
<dbReference type="EMBL" id="QDKL01000003">
    <property type="protein sequence ID" value="RZF20797.1"/>
    <property type="molecule type" value="Genomic_DNA"/>
</dbReference>
<reference evidence="12" key="1">
    <citation type="journal article" date="2019" name="Int. J. Syst. Evol. Microbiol.">
        <title>Halobacteriovorax valvorus sp. nov., a novel prokaryotic predator isolated from coastal seawater of China.</title>
        <authorList>
            <person name="Chen M.-X."/>
        </authorList>
    </citation>
    <scope>NUCLEOTIDE SEQUENCE [LARGE SCALE GENOMIC DNA]</scope>
    <source>
        <strain evidence="12">BL9</strain>
    </source>
</reference>
<gene>
    <name evidence="11" type="ORF">DAY19_12485</name>
</gene>
<dbReference type="Gene3D" id="3.30.460.10">
    <property type="entry name" value="Beta Polymerase, domain 2"/>
    <property type="match status" value="1"/>
</dbReference>
<comment type="similarity">
    <text evidence="9">Belongs to the tRNA nucleotidyltransferase/poly(A) polymerase family.</text>
</comment>
<dbReference type="SUPFAM" id="SSF81301">
    <property type="entry name" value="Nucleotidyltransferase"/>
    <property type="match status" value="1"/>
</dbReference>
<evidence type="ECO:0000313" key="12">
    <source>
        <dbReference type="Proteomes" id="UP000443582"/>
    </source>
</evidence>
<evidence type="ECO:0000256" key="3">
    <source>
        <dbReference type="ARBA" id="ARBA00022695"/>
    </source>
</evidence>
<dbReference type="SUPFAM" id="SSF81891">
    <property type="entry name" value="Poly A polymerase C-terminal region-like"/>
    <property type="match status" value="1"/>
</dbReference>
<evidence type="ECO:0000256" key="4">
    <source>
        <dbReference type="ARBA" id="ARBA00022723"/>
    </source>
</evidence>
<evidence type="ECO:0000259" key="10">
    <source>
        <dbReference type="Pfam" id="PF01743"/>
    </source>
</evidence>
<feature type="domain" description="Poly A polymerase head" evidence="10">
    <location>
        <begin position="29"/>
        <end position="160"/>
    </location>
</feature>
<name>A0ABY0IHI9_9BACT</name>
<sequence length="353" mass="41072">MKEFDVNNIPASIREFIKENYRKGFRFCLVGGFVRDWAIGKESLDFDFEIRHINNMQGEEWIDFLKSSFPSAEYIGMGVIRIQLPEYEIELSSPRIEEFDGGLSHKNFTPHFDSTLSYLESFKRRDLRINAIGLEFNLKEELSATIVDPYNGLDEISNKVCSHINDDFFKDPVRLLRAIRFSVNTGFKLQLSDSYKRFNLSKLTQYYFQYEIRKCKSSATFVDNLVKVVSTYNIALVSELVPIKDFKNQSLLSETNSYEEVLLFDLGIVEEGPFKFLSMKRSRYANLCRLKKAILEKDALEFLEALSKIKVDDRFKYYDLKVELDKSLDSARSKDERISTFKSYSSKASALFA</sequence>
<evidence type="ECO:0000256" key="6">
    <source>
        <dbReference type="ARBA" id="ARBA00022840"/>
    </source>
</evidence>
<evidence type="ECO:0000256" key="7">
    <source>
        <dbReference type="ARBA" id="ARBA00022842"/>
    </source>
</evidence>
<keyword evidence="4" id="KW-0479">Metal-binding</keyword>
<evidence type="ECO:0000256" key="1">
    <source>
        <dbReference type="ARBA" id="ARBA00022679"/>
    </source>
</evidence>
<dbReference type="InterPro" id="IPR043519">
    <property type="entry name" value="NT_sf"/>
</dbReference>
<comment type="caution">
    <text evidence="11">The sequence shown here is derived from an EMBL/GenBank/DDBJ whole genome shotgun (WGS) entry which is preliminary data.</text>
</comment>
<dbReference type="Pfam" id="PF01743">
    <property type="entry name" value="PolyA_pol"/>
    <property type="match status" value="1"/>
</dbReference>
<keyword evidence="3" id="KW-0548">Nucleotidyltransferase</keyword>
<dbReference type="InterPro" id="IPR050124">
    <property type="entry name" value="tRNA_CCA-adding_enzyme"/>
</dbReference>
<keyword evidence="5" id="KW-0547">Nucleotide-binding</keyword>
<dbReference type="InterPro" id="IPR002646">
    <property type="entry name" value="PolA_pol_head_dom"/>
</dbReference>
<evidence type="ECO:0000256" key="8">
    <source>
        <dbReference type="ARBA" id="ARBA00022884"/>
    </source>
</evidence>
<evidence type="ECO:0000256" key="9">
    <source>
        <dbReference type="RuleBase" id="RU003953"/>
    </source>
</evidence>
<organism evidence="11 12">
    <name type="scientific">Halobacteriovorax vibrionivorans</name>
    <dbReference type="NCBI Taxonomy" id="2152716"/>
    <lineage>
        <taxon>Bacteria</taxon>
        <taxon>Pseudomonadati</taxon>
        <taxon>Bdellovibrionota</taxon>
        <taxon>Bacteriovoracia</taxon>
        <taxon>Bacteriovoracales</taxon>
        <taxon>Halobacteriovoraceae</taxon>
        <taxon>Halobacteriovorax</taxon>
    </lineage>
</organism>
<evidence type="ECO:0000313" key="11">
    <source>
        <dbReference type="EMBL" id="RZF20797.1"/>
    </source>
</evidence>
<keyword evidence="8 9" id="KW-0694">RNA-binding</keyword>
<keyword evidence="7" id="KW-0460">Magnesium</keyword>
<keyword evidence="1 9" id="KW-0808">Transferase</keyword>
<keyword evidence="12" id="KW-1185">Reference proteome</keyword>
<protein>
    <submittedName>
        <fullName evidence="11">CCA tRNA nucleotidyltransferase</fullName>
    </submittedName>
</protein>
<evidence type="ECO:0000256" key="2">
    <source>
        <dbReference type="ARBA" id="ARBA00022694"/>
    </source>
</evidence>
<dbReference type="Proteomes" id="UP000443582">
    <property type="component" value="Unassembled WGS sequence"/>
</dbReference>
<accession>A0ABY0IHI9</accession>
<dbReference type="RefSeq" id="WP_115362967.1">
    <property type="nucleotide sequence ID" value="NZ_QDKL01000003.1"/>
</dbReference>